<evidence type="ECO:0000256" key="3">
    <source>
        <dbReference type="ARBA" id="ARBA00023125"/>
    </source>
</evidence>
<feature type="domain" description="Fork-head" evidence="8">
    <location>
        <begin position="244"/>
        <end position="340"/>
    </location>
</feature>
<dbReference type="Proteomes" id="UP000800036">
    <property type="component" value="Unassembled WGS sequence"/>
</dbReference>
<gene>
    <name evidence="9" type="ORF">BU23DRAFT_190346</name>
</gene>
<dbReference type="AlphaFoldDB" id="A0A6A5VQQ4"/>
<protein>
    <recommendedName>
        <fullName evidence="8">Fork-head domain-containing protein</fullName>
    </recommendedName>
</protein>
<keyword evidence="5 6" id="KW-0539">Nucleus</keyword>
<evidence type="ECO:0000256" key="5">
    <source>
        <dbReference type="ARBA" id="ARBA00023242"/>
    </source>
</evidence>
<evidence type="ECO:0000313" key="9">
    <source>
        <dbReference type="EMBL" id="KAF1978899.1"/>
    </source>
</evidence>
<evidence type="ECO:0000256" key="1">
    <source>
        <dbReference type="ARBA" id="ARBA00004123"/>
    </source>
</evidence>
<dbReference type="InterPro" id="IPR001766">
    <property type="entry name" value="Fork_head_dom"/>
</dbReference>
<dbReference type="GO" id="GO:0000981">
    <property type="term" value="F:DNA-binding transcription factor activity, RNA polymerase II-specific"/>
    <property type="evidence" value="ECO:0007669"/>
    <property type="project" value="TreeGrafter"/>
</dbReference>
<dbReference type="OrthoDB" id="5954824at2759"/>
<feature type="region of interest" description="Disordered" evidence="7">
    <location>
        <begin position="325"/>
        <end position="369"/>
    </location>
</feature>
<sequence>MEDSKAMPRPPSPRSPSHADLSEDLGTLPPSQDDFGAPIPLYTPTPLLSSPRPSVSSSTMATALQDITPSTLKGLPPAAYDDLDDPDTMQWGTHHNPLMSSIAQNDTGFNVPMQFNSGTAIPYSYDRTAFNDNYNLAYQPPPPSSCPRSLNNGYGLNGMSTNGMNMSSFPPPMYQMRPQQPYEGMDLSLSPNNNLMQLESEYDEYPLRSIPEDSTAYSTPYDSDVSRASTPASPRTLQEEEPIDGDQPYAQLIYKALLQAPDNTMILRDIYDWFRSNTGKAADKDTKGWQNSIRHNLSMNGAFEKVDQPSEEARKGFMWRLTEEAKQHGVKSTTRYRSKQPNKRGHRSGLYPQKQRAGAIGGRNAKKQLRHRRMNDAYRSEPYQTRSIPTPTTFGSAFNSDMSMYSHNPYYSPTGSEVDHMEYPTDSFGNPVEVRRPGMMHEGFAHGYPTHGLPMSSSPVGGYDAYIQLPSDPSDPLFSNSPSPSASEPRTPDSETAGWSDNVFGSMGGAGHLGYDPYVPLGDSTIAHEPLAENE</sequence>
<dbReference type="SMART" id="SM00339">
    <property type="entry name" value="FH"/>
    <property type="match status" value="1"/>
</dbReference>
<feature type="region of interest" description="Disordered" evidence="7">
    <location>
        <begin position="464"/>
        <end position="535"/>
    </location>
</feature>
<keyword evidence="3 6" id="KW-0238">DNA-binding</keyword>
<name>A0A6A5VQQ4_9PLEO</name>
<dbReference type="Gene3D" id="1.10.10.10">
    <property type="entry name" value="Winged helix-like DNA-binding domain superfamily/Winged helix DNA-binding domain"/>
    <property type="match status" value="1"/>
</dbReference>
<dbReference type="SUPFAM" id="SSF46785">
    <property type="entry name" value="Winged helix' DNA-binding domain"/>
    <property type="match status" value="1"/>
</dbReference>
<dbReference type="Pfam" id="PF00250">
    <property type="entry name" value="Forkhead"/>
    <property type="match status" value="1"/>
</dbReference>
<keyword evidence="10" id="KW-1185">Reference proteome</keyword>
<evidence type="ECO:0000256" key="7">
    <source>
        <dbReference type="SAM" id="MobiDB-lite"/>
    </source>
</evidence>
<feature type="compositionally biased region" description="Low complexity" evidence="7">
    <location>
        <begin position="38"/>
        <end position="56"/>
    </location>
</feature>
<comment type="subcellular location">
    <subcellularLocation>
        <location evidence="1 6">Nucleus</location>
    </subcellularLocation>
</comment>
<dbReference type="PANTHER" id="PTHR45881:SF5">
    <property type="entry name" value="FORK-HEAD DOMAIN-CONTAINING PROTEIN"/>
    <property type="match status" value="1"/>
</dbReference>
<feature type="compositionally biased region" description="Basic residues" evidence="7">
    <location>
        <begin position="334"/>
        <end position="347"/>
    </location>
</feature>
<evidence type="ECO:0000313" key="10">
    <source>
        <dbReference type="Proteomes" id="UP000800036"/>
    </source>
</evidence>
<evidence type="ECO:0000256" key="4">
    <source>
        <dbReference type="ARBA" id="ARBA00023163"/>
    </source>
</evidence>
<dbReference type="InterPro" id="IPR030456">
    <property type="entry name" value="TF_fork_head_CS_2"/>
</dbReference>
<feature type="region of interest" description="Disordered" evidence="7">
    <location>
        <begin position="1"/>
        <end position="56"/>
    </location>
</feature>
<organism evidence="9 10">
    <name type="scientific">Bimuria novae-zelandiae CBS 107.79</name>
    <dbReference type="NCBI Taxonomy" id="1447943"/>
    <lineage>
        <taxon>Eukaryota</taxon>
        <taxon>Fungi</taxon>
        <taxon>Dikarya</taxon>
        <taxon>Ascomycota</taxon>
        <taxon>Pezizomycotina</taxon>
        <taxon>Dothideomycetes</taxon>
        <taxon>Pleosporomycetidae</taxon>
        <taxon>Pleosporales</taxon>
        <taxon>Massarineae</taxon>
        <taxon>Didymosphaeriaceae</taxon>
        <taxon>Bimuria</taxon>
    </lineage>
</organism>
<evidence type="ECO:0000256" key="2">
    <source>
        <dbReference type="ARBA" id="ARBA00023015"/>
    </source>
</evidence>
<accession>A0A6A5VQQ4</accession>
<dbReference type="EMBL" id="ML976659">
    <property type="protein sequence ID" value="KAF1978899.1"/>
    <property type="molecule type" value="Genomic_DNA"/>
</dbReference>
<evidence type="ECO:0000259" key="8">
    <source>
        <dbReference type="PROSITE" id="PS50039"/>
    </source>
</evidence>
<dbReference type="InterPro" id="IPR036390">
    <property type="entry name" value="WH_DNA-bd_sf"/>
</dbReference>
<dbReference type="GO" id="GO:0000978">
    <property type="term" value="F:RNA polymerase II cis-regulatory region sequence-specific DNA binding"/>
    <property type="evidence" value="ECO:0007669"/>
    <property type="project" value="TreeGrafter"/>
</dbReference>
<feature type="DNA-binding region" description="Fork-head" evidence="6">
    <location>
        <begin position="244"/>
        <end position="340"/>
    </location>
</feature>
<dbReference type="PANTHER" id="PTHR45881">
    <property type="entry name" value="CHECKPOINT SUPPRESSOR 1-LIKE, ISOFORM A-RELATED"/>
    <property type="match status" value="1"/>
</dbReference>
<evidence type="ECO:0000256" key="6">
    <source>
        <dbReference type="PROSITE-ProRule" id="PRU00089"/>
    </source>
</evidence>
<feature type="compositionally biased region" description="Polar residues" evidence="7">
    <location>
        <begin position="215"/>
        <end position="236"/>
    </location>
</feature>
<dbReference type="PROSITE" id="PS00658">
    <property type="entry name" value="FORK_HEAD_2"/>
    <property type="match status" value="1"/>
</dbReference>
<reference evidence="9" key="1">
    <citation type="journal article" date="2020" name="Stud. Mycol.">
        <title>101 Dothideomycetes genomes: a test case for predicting lifestyles and emergence of pathogens.</title>
        <authorList>
            <person name="Haridas S."/>
            <person name="Albert R."/>
            <person name="Binder M."/>
            <person name="Bloem J."/>
            <person name="Labutti K."/>
            <person name="Salamov A."/>
            <person name="Andreopoulos B."/>
            <person name="Baker S."/>
            <person name="Barry K."/>
            <person name="Bills G."/>
            <person name="Bluhm B."/>
            <person name="Cannon C."/>
            <person name="Castanera R."/>
            <person name="Culley D."/>
            <person name="Daum C."/>
            <person name="Ezra D."/>
            <person name="Gonzalez J."/>
            <person name="Henrissat B."/>
            <person name="Kuo A."/>
            <person name="Liang C."/>
            <person name="Lipzen A."/>
            <person name="Lutzoni F."/>
            <person name="Magnuson J."/>
            <person name="Mondo S."/>
            <person name="Nolan M."/>
            <person name="Ohm R."/>
            <person name="Pangilinan J."/>
            <person name="Park H.-J."/>
            <person name="Ramirez L."/>
            <person name="Alfaro M."/>
            <person name="Sun H."/>
            <person name="Tritt A."/>
            <person name="Yoshinaga Y."/>
            <person name="Zwiers L.-H."/>
            <person name="Turgeon B."/>
            <person name="Goodwin S."/>
            <person name="Spatafora J."/>
            <person name="Crous P."/>
            <person name="Grigoriev I."/>
        </authorList>
    </citation>
    <scope>NUCLEOTIDE SEQUENCE</scope>
    <source>
        <strain evidence="9">CBS 107.79</strain>
    </source>
</reference>
<keyword evidence="4" id="KW-0804">Transcription</keyword>
<dbReference type="CDD" id="cd20032">
    <property type="entry name" value="FH_FOXO"/>
    <property type="match status" value="1"/>
</dbReference>
<feature type="region of interest" description="Disordered" evidence="7">
    <location>
        <begin position="211"/>
        <end position="242"/>
    </location>
</feature>
<dbReference type="InterPro" id="IPR036388">
    <property type="entry name" value="WH-like_DNA-bd_sf"/>
</dbReference>
<dbReference type="PROSITE" id="PS50039">
    <property type="entry name" value="FORK_HEAD_3"/>
    <property type="match status" value="1"/>
</dbReference>
<dbReference type="GO" id="GO:0005634">
    <property type="term" value="C:nucleus"/>
    <property type="evidence" value="ECO:0007669"/>
    <property type="project" value="UniProtKB-SubCell"/>
</dbReference>
<keyword evidence="2" id="KW-0805">Transcription regulation</keyword>
<proteinExistence type="predicted"/>
<feature type="compositionally biased region" description="Polar residues" evidence="7">
    <location>
        <begin position="477"/>
        <end position="488"/>
    </location>
</feature>